<comment type="caution">
    <text evidence="1">The sequence shown here is derived from an EMBL/GenBank/DDBJ whole genome shotgun (WGS) entry which is preliminary data.</text>
</comment>
<dbReference type="EMBL" id="VSRR010002730">
    <property type="protein sequence ID" value="MPC32950.1"/>
    <property type="molecule type" value="Genomic_DNA"/>
</dbReference>
<reference evidence="1 2" key="1">
    <citation type="submission" date="2019-05" db="EMBL/GenBank/DDBJ databases">
        <title>Another draft genome of Portunus trituberculatus and its Hox gene families provides insights of decapod evolution.</title>
        <authorList>
            <person name="Jeong J.-H."/>
            <person name="Song I."/>
            <person name="Kim S."/>
            <person name="Choi T."/>
            <person name="Kim D."/>
            <person name="Ryu S."/>
            <person name="Kim W."/>
        </authorList>
    </citation>
    <scope>NUCLEOTIDE SEQUENCE [LARGE SCALE GENOMIC DNA]</scope>
    <source>
        <tissue evidence="1">Muscle</tissue>
    </source>
</reference>
<dbReference type="AlphaFoldDB" id="A0A5B7EF16"/>
<name>A0A5B7EF16_PORTR</name>
<keyword evidence="2" id="KW-1185">Reference proteome</keyword>
<dbReference type="Proteomes" id="UP000324222">
    <property type="component" value="Unassembled WGS sequence"/>
</dbReference>
<sequence length="85" mass="9008">MEPPFLLVPTPAEKCPSTRAVSSRLMSSVGAVRVPGREDSTTTITMNTAALREGSRSTFALQLTYYNVFACVGCYLDVSGSSGAK</sequence>
<protein>
    <submittedName>
        <fullName evidence="1">Uncharacterized protein</fullName>
    </submittedName>
</protein>
<gene>
    <name evidence="1" type="ORF">E2C01_026285</name>
</gene>
<organism evidence="1 2">
    <name type="scientific">Portunus trituberculatus</name>
    <name type="common">Swimming crab</name>
    <name type="synonym">Neptunus trituberculatus</name>
    <dbReference type="NCBI Taxonomy" id="210409"/>
    <lineage>
        <taxon>Eukaryota</taxon>
        <taxon>Metazoa</taxon>
        <taxon>Ecdysozoa</taxon>
        <taxon>Arthropoda</taxon>
        <taxon>Crustacea</taxon>
        <taxon>Multicrustacea</taxon>
        <taxon>Malacostraca</taxon>
        <taxon>Eumalacostraca</taxon>
        <taxon>Eucarida</taxon>
        <taxon>Decapoda</taxon>
        <taxon>Pleocyemata</taxon>
        <taxon>Brachyura</taxon>
        <taxon>Eubrachyura</taxon>
        <taxon>Portunoidea</taxon>
        <taxon>Portunidae</taxon>
        <taxon>Portuninae</taxon>
        <taxon>Portunus</taxon>
    </lineage>
</organism>
<accession>A0A5B7EF16</accession>
<evidence type="ECO:0000313" key="2">
    <source>
        <dbReference type="Proteomes" id="UP000324222"/>
    </source>
</evidence>
<proteinExistence type="predicted"/>
<evidence type="ECO:0000313" key="1">
    <source>
        <dbReference type="EMBL" id="MPC32950.1"/>
    </source>
</evidence>